<dbReference type="SUPFAM" id="SSF52972">
    <property type="entry name" value="ITPase-like"/>
    <property type="match status" value="1"/>
</dbReference>
<keyword evidence="4 6" id="KW-0378">Hydrolase</keyword>
<evidence type="ECO:0000313" key="7">
    <source>
        <dbReference type="EMBL" id="GAE30212.1"/>
    </source>
</evidence>
<feature type="site" description="Important for substrate specificity" evidence="6">
    <location>
        <position position="12"/>
    </location>
</feature>
<evidence type="ECO:0000256" key="3">
    <source>
        <dbReference type="ARBA" id="ARBA00022490"/>
    </source>
</evidence>
<dbReference type="FunFam" id="3.90.950.10:FF:000005">
    <property type="entry name" value="7-methyl-GTP pyrophosphatase"/>
    <property type="match status" value="1"/>
</dbReference>
<dbReference type="GO" id="GO:0005737">
    <property type="term" value="C:cytoplasm"/>
    <property type="evidence" value="ECO:0007669"/>
    <property type="project" value="UniProtKB-SubCell"/>
</dbReference>
<dbReference type="CDD" id="cd00555">
    <property type="entry name" value="Maf"/>
    <property type="match status" value="1"/>
</dbReference>
<protein>
    <recommendedName>
        <fullName evidence="6">dTTP/UTP pyrophosphatase</fullName>
        <shortName evidence="6">dTTPase/UTPase</shortName>
        <ecNumber evidence="6">3.6.1.9</ecNumber>
    </recommendedName>
    <alternativeName>
        <fullName evidence="6">Nucleoside triphosphate pyrophosphatase</fullName>
    </alternativeName>
    <alternativeName>
        <fullName evidence="6">Nucleotide pyrophosphatase</fullName>
        <shortName evidence="6">Nucleotide PPase</shortName>
    </alternativeName>
</protein>
<comment type="catalytic activity">
    <reaction evidence="6">
        <text>UTP + H2O = UMP + diphosphate + H(+)</text>
        <dbReference type="Rhea" id="RHEA:29395"/>
        <dbReference type="ChEBI" id="CHEBI:15377"/>
        <dbReference type="ChEBI" id="CHEBI:15378"/>
        <dbReference type="ChEBI" id="CHEBI:33019"/>
        <dbReference type="ChEBI" id="CHEBI:46398"/>
        <dbReference type="ChEBI" id="CHEBI:57865"/>
        <dbReference type="EC" id="3.6.1.9"/>
    </reaction>
</comment>
<feature type="site" description="Important for substrate specificity" evidence="6">
    <location>
        <position position="70"/>
    </location>
</feature>
<proteinExistence type="inferred from homology"/>
<keyword evidence="3 6" id="KW-0963">Cytoplasm</keyword>
<comment type="subcellular location">
    <subcellularLocation>
        <location evidence="2 6">Cytoplasm</location>
    </subcellularLocation>
</comment>
<dbReference type="Proteomes" id="UP000018895">
    <property type="component" value="Unassembled WGS sequence"/>
</dbReference>
<dbReference type="PANTHER" id="PTHR43213:SF5">
    <property type="entry name" value="BIFUNCTIONAL DTTP_UTP PYROPHOSPHATASE_METHYLTRANSFERASE PROTEIN-RELATED"/>
    <property type="match status" value="1"/>
</dbReference>
<dbReference type="RefSeq" id="WP_035342659.1">
    <property type="nucleotide sequence ID" value="NZ_BAUU01000009.1"/>
</dbReference>
<dbReference type="InterPro" id="IPR029001">
    <property type="entry name" value="ITPase-like_fam"/>
</dbReference>
<evidence type="ECO:0000256" key="5">
    <source>
        <dbReference type="ARBA" id="ARBA00023080"/>
    </source>
</evidence>
<comment type="function">
    <text evidence="6">Nucleoside triphosphate pyrophosphatase that hydrolyzes dTTP and UTP. May have a dual role in cell division arrest and in preventing the incorporation of modified nucleotides into cellular nucleic acids.</text>
</comment>
<evidence type="ECO:0000256" key="1">
    <source>
        <dbReference type="ARBA" id="ARBA00001968"/>
    </source>
</evidence>
<keyword evidence="5 6" id="KW-0546">Nucleotide metabolism</keyword>
<accession>W4QE31</accession>
<comment type="similarity">
    <text evidence="6">Belongs to the Maf family. YhdE subfamily.</text>
</comment>
<name>W4QE31_9BACI</name>
<gene>
    <name evidence="7" type="ORF">JCM9152_1610</name>
</gene>
<dbReference type="GO" id="GO:0009117">
    <property type="term" value="P:nucleotide metabolic process"/>
    <property type="evidence" value="ECO:0007669"/>
    <property type="project" value="UniProtKB-KW"/>
</dbReference>
<dbReference type="PIRSF" id="PIRSF006305">
    <property type="entry name" value="Maf"/>
    <property type="match status" value="1"/>
</dbReference>
<dbReference type="PANTHER" id="PTHR43213">
    <property type="entry name" value="BIFUNCTIONAL DTTP/UTP PYROPHOSPHATASE/METHYLTRANSFERASE PROTEIN-RELATED"/>
    <property type="match status" value="1"/>
</dbReference>
<dbReference type="AlphaFoldDB" id="W4QE31"/>
<dbReference type="HAMAP" id="MF_00528">
    <property type="entry name" value="Maf"/>
    <property type="match status" value="1"/>
</dbReference>
<evidence type="ECO:0000256" key="4">
    <source>
        <dbReference type="ARBA" id="ARBA00022801"/>
    </source>
</evidence>
<dbReference type="Gene3D" id="3.90.950.10">
    <property type="match status" value="1"/>
</dbReference>
<evidence type="ECO:0000256" key="2">
    <source>
        <dbReference type="ARBA" id="ARBA00004496"/>
    </source>
</evidence>
<dbReference type="Pfam" id="PF02545">
    <property type="entry name" value="Maf"/>
    <property type="match status" value="1"/>
</dbReference>
<organism evidence="7 8">
    <name type="scientific">Halalkalibacter hemicellulosilyticusJCM 9152</name>
    <dbReference type="NCBI Taxonomy" id="1236971"/>
    <lineage>
        <taxon>Bacteria</taxon>
        <taxon>Bacillati</taxon>
        <taxon>Bacillota</taxon>
        <taxon>Bacilli</taxon>
        <taxon>Bacillales</taxon>
        <taxon>Bacillaceae</taxon>
        <taxon>Halalkalibacter</taxon>
    </lineage>
</organism>
<reference evidence="7" key="1">
    <citation type="journal article" date="2014" name="Genome Announc.">
        <title>Draft Genome Sequences of Three Alkaliphilic Bacillus Strains, Bacillus wakoensis JCM 9140T, Bacillus akibai JCM 9157T, and Bacillus hemicellulosilyticus JCM 9152T.</title>
        <authorList>
            <person name="Yuki M."/>
            <person name="Oshima K."/>
            <person name="Suda W."/>
            <person name="Oshida Y."/>
            <person name="Kitamura K."/>
            <person name="Iida T."/>
            <person name="Hattori M."/>
            <person name="Ohkuma M."/>
        </authorList>
    </citation>
    <scope>NUCLEOTIDE SEQUENCE [LARGE SCALE GENOMIC DNA]</scope>
    <source>
        <strain evidence="7">JCM 9152</strain>
    </source>
</reference>
<comment type="catalytic activity">
    <reaction evidence="6">
        <text>dTTP + H2O = dTMP + diphosphate + H(+)</text>
        <dbReference type="Rhea" id="RHEA:28534"/>
        <dbReference type="ChEBI" id="CHEBI:15377"/>
        <dbReference type="ChEBI" id="CHEBI:15378"/>
        <dbReference type="ChEBI" id="CHEBI:33019"/>
        <dbReference type="ChEBI" id="CHEBI:37568"/>
        <dbReference type="ChEBI" id="CHEBI:63528"/>
        <dbReference type="EC" id="3.6.1.9"/>
    </reaction>
</comment>
<sequence length="189" mass="21438">MKPFILASRSPRRQELLEQMKLSFIVEASEKEEKVVEPLPPQEFVMQLAKQKAEDVWRRYKKEVVLGADTIVSNRGSILGKPTSAEDAKRMLTQLSGITHQVYTGVSIYSPDKVKTFFDKTDVTFYPLTRNEIEWYIKSGEPFDKAGAYGIQGLGAYFVQRIEGDYYTVMGLPLAKTIRALQSFSITPS</sequence>
<keyword evidence="8" id="KW-1185">Reference proteome</keyword>
<comment type="cofactor">
    <cofactor evidence="1 6">
        <name>a divalent metal cation</name>
        <dbReference type="ChEBI" id="CHEBI:60240"/>
    </cofactor>
</comment>
<dbReference type="NCBIfam" id="TIGR00172">
    <property type="entry name" value="maf"/>
    <property type="match status" value="1"/>
</dbReference>
<dbReference type="GO" id="GO:0036218">
    <property type="term" value="F:dTTP diphosphatase activity"/>
    <property type="evidence" value="ECO:0007669"/>
    <property type="project" value="RHEA"/>
</dbReference>
<dbReference type="InterPro" id="IPR003697">
    <property type="entry name" value="Maf-like"/>
</dbReference>
<dbReference type="EC" id="3.6.1.9" evidence="6"/>
<dbReference type="EMBL" id="BAUU01000009">
    <property type="protein sequence ID" value="GAE30212.1"/>
    <property type="molecule type" value="Genomic_DNA"/>
</dbReference>
<evidence type="ECO:0000256" key="6">
    <source>
        <dbReference type="HAMAP-Rule" id="MF_00528"/>
    </source>
</evidence>
<dbReference type="OrthoDB" id="9807767at2"/>
<feature type="active site" description="Proton acceptor" evidence="6">
    <location>
        <position position="69"/>
    </location>
</feature>
<comment type="caution">
    <text evidence="6">Lacks conserved residue(s) required for the propagation of feature annotation.</text>
</comment>
<dbReference type="STRING" id="1236971.JCM9152_1610"/>
<feature type="site" description="Important for substrate specificity" evidence="6">
    <location>
        <position position="152"/>
    </location>
</feature>
<evidence type="ECO:0000313" key="8">
    <source>
        <dbReference type="Proteomes" id="UP000018895"/>
    </source>
</evidence>
<comment type="caution">
    <text evidence="7">The sequence shown here is derived from an EMBL/GenBank/DDBJ whole genome shotgun (WGS) entry which is preliminary data.</text>
</comment>
<dbReference type="GO" id="GO:0036221">
    <property type="term" value="F:UTP diphosphatase activity"/>
    <property type="evidence" value="ECO:0007669"/>
    <property type="project" value="RHEA"/>
</dbReference>